<dbReference type="GO" id="GO:0008270">
    <property type="term" value="F:zinc ion binding"/>
    <property type="evidence" value="ECO:0007669"/>
    <property type="project" value="InterPro"/>
</dbReference>
<evidence type="ECO:0000313" key="12">
    <source>
        <dbReference type="EMBL" id="RKO92060.1"/>
    </source>
</evidence>
<dbReference type="OrthoDB" id="2538135at2759"/>
<dbReference type="SUPFAM" id="SSF57701">
    <property type="entry name" value="Zn2/Cys6 DNA-binding domain"/>
    <property type="match status" value="1"/>
</dbReference>
<dbReference type="GO" id="GO:0000977">
    <property type="term" value="F:RNA polymerase II transcription regulatory region sequence-specific DNA binding"/>
    <property type="evidence" value="ECO:0007669"/>
    <property type="project" value="TreeGrafter"/>
</dbReference>
<dbReference type="InterPro" id="IPR056751">
    <property type="entry name" value="PAS_13"/>
</dbReference>
<evidence type="ECO:0000256" key="4">
    <source>
        <dbReference type="ARBA" id="ARBA00022723"/>
    </source>
</evidence>
<feature type="compositionally biased region" description="Low complexity" evidence="10">
    <location>
        <begin position="1"/>
        <end position="10"/>
    </location>
</feature>
<organism evidence="12 13">
    <name type="scientific">Blyttiomyces helicus</name>
    <dbReference type="NCBI Taxonomy" id="388810"/>
    <lineage>
        <taxon>Eukaryota</taxon>
        <taxon>Fungi</taxon>
        <taxon>Fungi incertae sedis</taxon>
        <taxon>Chytridiomycota</taxon>
        <taxon>Chytridiomycota incertae sedis</taxon>
        <taxon>Chytridiomycetes</taxon>
        <taxon>Chytridiomycetes incertae sedis</taxon>
        <taxon>Blyttiomyces</taxon>
    </lineage>
</organism>
<dbReference type="Pfam" id="PF00172">
    <property type="entry name" value="Zn_clus"/>
    <property type="match status" value="1"/>
</dbReference>
<dbReference type="EMBL" id="KZ994792">
    <property type="protein sequence ID" value="RKO92060.1"/>
    <property type="molecule type" value="Genomic_DNA"/>
</dbReference>
<comment type="subcellular location">
    <subcellularLocation>
        <location evidence="1">Nucleus</location>
    </subcellularLocation>
</comment>
<dbReference type="Gene3D" id="4.10.240.10">
    <property type="entry name" value="Zn(2)-C6 fungal-type DNA-binding domain"/>
    <property type="match status" value="1"/>
</dbReference>
<dbReference type="PANTHER" id="PTHR47659">
    <property type="entry name" value="ZN(II)2CYS6 TRANSCRIPTION FACTOR (EUROFUNG)-RELATED"/>
    <property type="match status" value="1"/>
</dbReference>
<sequence>MLSPSSSLEDLSPDPPQAGSASGSGGPATGKRKKVVGKKASRACGHCQKAHLTCDDKRPCGRCVKRNLGSTCADGTRKKAKYLQDDEDDSALADTPSLDPTNPLLAFSLDPTMTPPFNFGSETINLEYAILSNMLSAPMSGGIDMTGGAGAGSAGGSANGGAQTAVPDIAMTELGMAPMQIQGRGVRSHDVYESVVRPYDYREGFHYLVKYVKERYGRKDDIMRICKALAQFRPSFMAQIMNLSEEDLLFMEKCFQRTLMEFDKLISFSGTPTVVWRRTGEIALVGKEFSILTSWSKEKLLTKKTYIYELMDNTSAVDYWEKFSLISFDNSRQSVMSTATLLSPSGTPIPCAFCFTIKRDIFDVPLAVVGNFLPTWVWEREGVGGGDGGRGGGGSTC</sequence>
<proteinExistence type="inferred from homology"/>
<evidence type="ECO:0000256" key="5">
    <source>
        <dbReference type="ARBA" id="ARBA00022833"/>
    </source>
</evidence>
<evidence type="ECO:0000256" key="2">
    <source>
        <dbReference type="ARBA" id="ARBA00010855"/>
    </source>
</evidence>
<dbReference type="InterPro" id="IPR036864">
    <property type="entry name" value="Zn2-C6_fun-type_DNA-bd_sf"/>
</dbReference>
<dbReference type="GO" id="GO:0005634">
    <property type="term" value="C:nucleus"/>
    <property type="evidence" value="ECO:0007669"/>
    <property type="project" value="UniProtKB-SubCell"/>
</dbReference>
<dbReference type="Proteomes" id="UP000269721">
    <property type="component" value="Unassembled WGS sequence"/>
</dbReference>
<comment type="similarity">
    <text evidence="2">Belongs to the ERT1/acuK family.</text>
</comment>
<evidence type="ECO:0000256" key="3">
    <source>
        <dbReference type="ARBA" id="ARBA00022432"/>
    </source>
</evidence>
<reference evidence="13" key="1">
    <citation type="journal article" date="2018" name="Nat. Microbiol.">
        <title>Leveraging single-cell genomics to expand the fungal tree of life.</title>
        <authorList>
            <person name="Ahrendt S.R."/>
            <person name="Quandt C.A."/>
            <person name="Ciobanu D."/>
            <person name="Clum A."/>
            <person name="Salamov A."/>
            <person name="Andreopoulos B."/>
            <person name="Cheng J.F."/>
            <person name="Woyke T."/>
            <person name="Pelin A."/>
            <person name="Henrissat B."/>
            <person name="Reynolds N.K."/>
            <person name="Benny G.L."/>
            <person name="Smith M.E."/>
            <person name="James T.Y."/>
            <person name="Grigoriev I.V."/>
        </authorList>
    </citation>
    <scope>NUCLEOTIDE SEQUENCE [LARGE SCALE GENOMIC DNA]</scope>
</reference>
<evidence type="ECO:0000259" key="11">
    <source>
        <dbReference type="PROSITE" id="PS50048"/>
    </source>
</evidence>
<protein>
    <recommendedName>
        <fullName evidence="11">Zn(2)-C6 fungal-type domain-containing protein</fullName>
    </recommendedName>
</protein>
<gene>
    <name evidence="12" type="ORF">BDK51DRAFT_18745</name>
</gene>
<feature type="region of interest" description="Disordered" evidence="10">
    <location>
        <begin position="1"/>
        <end position="35"/>
    </location>
</feature>
<keyword evidence="9" id="KW-0539">Nucleus</keyword>
<keyword evidence="13" id="KW-1185">Reference proteome</keyword>
<evidence type="ECO:0000256" key="7">
    <source>
        <dbReference type="ARBA" id="ARBA00023125"/>
    </source>
</evidence>
<name>A0A4P9WLP6_9FUNG</name>
<keyword evidence="8" id="KW-0804">Transcription</keyword>
<dbReference type="GO" id="GO:0000981">
    <property type="term" value="F:DNA-binding transcription factor activity, RNA polymerase II-specific"/>
    <property type="evidence" value="ECO:0007669"/>
    <property type="project" value="InterPro"/>
</dbReference>
<dbReference type="GO" id="GO:0009267">
    <property type="term" value="P:cellular response to starvation"/>
    <property type="evidence" value="ECO:0007669"/>
    <property type="project" value="TreeGrafter"/>
</dbReference>
<keyword evidence="7" id="KW-0238">DNA-binding</keyword>
<dbReference type="PROSITE" id="PS50048">
    <property type="entry name" value="ZN2_CY6_FUNGAL_2"/>
    <property type="match status" value="1"/>
</dbReference>
<dbReference type="CDD" id="cd00067">
    <property type="entry name" value="GAL4"/>
    <property type="match status" value="1"/>
</dbReference>
<dbReference type="InterPro" id="IPR050335">
    <property type="entry name" value="ERT1_acuK_gluconeogen_tf"/>
</dbReference>
<dbReference type="SMART" id="SM00066">
    <property type="entry name" value="GAL4"/>
    <property type="match status" value="1"/>
</dbReference>
<keyword evidence="6" id="KW-0805">Transcription regulation</keyword>
<evidence type="ECO:0000256" key="6">
    <source>
        <dbReference type="ARBA" id="ARBA00023015"/>
    </source>
</evidence>
<dbReference type="PANTHER" id="PTHR47659:SF1">
    <property type="entry name" value="TRANSCRIPTION ACTIVATOR OF GLUCONEOGENESIS ERT1"/>
    <property type="match status" value="1"/>
</dbReference>
<evidence type="ECO:0000256" key="9">
    <source>
        <dbReference type="ARBA" id="ARBA00023242"/>
    </source>
</evidence>
<dbReference type="AlphaFoldDB" id="A0A4P9WLP6"/>
<feature type="domain" description="Zn(2)-C6 fungal-type" evidence="11">
    <location>
        <begin position="43"/>
        <end position="72"/>
    </location>
</feature>
<evidence type="ECO:0000256" key="10">
    <source>
        <dbReference type="SAM" id="MobiDB-lite"/>
    </source>
</evidence>
<keyword evidence="5" id="KW-0862">Zinc</keyword>
<evidence type="ECO:0000256" key="1">
    <source>
        <dbReference type="ARBA" id="ARBA00004123"/>
    </source>
</evidence>
<keyword evidence="4" id="KW-0479">Metal-binding</keyword>
<evidence type="ECO:0000313" key="13">
    <source>
        <dbReference type="Proteomes" id="UP000269721"/>
    </source>
</evidence>
<dbReference type="InterPro" id="IPR001138">
    <property type="entry name" value="Zn2Cys6_DnaBD"/>
</dbReference>
<evidence type="ECO:0000256" key="8">
    <source>
        <dbReference type="ARBA" id="ARBA00023163"/>
    </source>
</evidence>
<accession>A0A4P9WLP6</accession>
<dbReference type="Pfam" id="PF24990">
    <property type="entry name" value="PAS_13"/>
    <property type="match status" value="2"/>
</dbReference>
<dbReference type="GO" id="GO:0006094">
    <property type="term" value="P:gluconeogenesis"/>
    <property type="evidence" value="ECO:0007669"/>
    <property type="project" value="UniProtKB-KW"/>
</dbReference>
<keyword evidence="3" id="KW-0312">Gluconeogenesis</keyword>